<dbReference type="EMBL" id="FRCT01000002">
    <property type="protein sequence ID" value="SHM27461.1"/>
    <property type="molecule type" value="Genomic_DNA"/>
</dbReference>
<dbReference type="InterPro" id="IPR018247">
    <property type="entry name" value="EF_Hand_1_Ca_BS"/>
</dbReference>
<feature type="chain" id="PRO_5038489925" description="Dockerin domain-containing protein" evidence="1">
    <location>
        <begin position="27"/>
        <end position="857"/>
    </location>
</feature>
<evidence type="ECO:0000313" key="3">
    <source>
        <dbReference type="EMBL" id="SHM27461.1"/>
    </source>
</evidence>
<proteinExistence type="predicted"/>
<dbReference type="CDD" id="cd14256">
    <property type="entry name" value="Dockerin_I"/>
    <property type="match status" value="1"/>
</dbReference>
<dbReference type="GO" id="GO:0000272">
    <property type="term" value="P:polysaccharide catabolic process"/>
    <property type="evidence" value="ECO:0007669"/>
    <property type="project" value="InterPro"/>
</dbReference>
<feature type="domain" description="Dockerin" evidence="2">
    <location>
        <begin position="617"/>
        <end position="683"/>
    </location>
</feature>
<dbReference type="PROSITE" id="PS51766">
    <property type="entry name" value="DOCKERIN"/>
    <property type="match status" value="1"/>
</dbReference>
<gene>
    <name evidence="3" type="ORF">SAMN04487860_102335</name>
</gene>
<dbReference type="Gene3D" id="1.10.1330.10">
    <property type="entry name" value="Dockerin domain"/>
    <property type="match status" value="1"/>
</dbReference>
<accession>A0A1M7HFZ7</accession>
<dbReference type="InterPro" id="IPR002105">
    <property type="entry name" value="Dockerin_1_rpt"/>
</dbReference>
<evidence type="ECO:0000313" key="4">
    <source>
        <dbReference type="Proteomes" id="UP000184394"/>
    </source>
</evidence>
<dbReference type="PROSITE" id="PS00018">
    <property type="entry name" value="EF_HAND_1"/>
    <property type="match status" value="1"/>
</dbReference>
<dbReference type="Proteomes" id="UP000184394">
    <property type="component" value="Unassembled WGS sequence"/>
</dbReference>
<protein>
    <recommendedName>
        <fullName evidence="2">Dockerin domain-containing protein</fullName>
    </recommendedName>
</protein>
<evidence type="ECO:0000256" key="1">
    <source>
        <dbReference type="SAM" id="SignalP"/>
    </source>
</evidence>
<dbReference type="RefSeq" id="WP_072948926.1">
    <property type="nucleotide sequence ID" value="NZ_FRCT01000002.1"/>
</dbReference>
<organism evidence="3 4">
    <name type="scientific">Ruminococcus flavefaciens</name>
    <dbReference type="NCBI Taxonomy" id="1265"/>
    <lineage>
        <taxon>Bacteria</taxon>
        <taxon>Bacillati</taxon>
        <taxon>Bacillota</taxon>
        <taxon>Clostridia</taxon>
        <taxon>Eubacteriales</taxon>
        <taxon>Oscillospiraceae</taxon>
        <taxon>Ruminococcus</taxon>
    </lineage>
</organism>
<dbReference type="InterPro" id="IPR036439">
    <property type="entry name" value="Dockerin_dom_sf"/>
</dbReference>
<dbReference type="SUPFAM" id="SSF63446">
    <property type="entry name" value="Type I dockerin domain"/>
    <property type="match status" value="1"/>
</dbReference>
<keyword evidence="1" id="KW-0732">Signal</keyword>
<dbReference type="GO" id="GO:0004553">
    <property type="term" value="F:hydrolase activity, hydrolyzing O-glycosyl compounds"/>
    <property type="evidence" value="ECO:0007669"/>
    <property type="project" value="InterPro"/>
</dbReference>
<evidence type="ECO:0000259" key="2">
    <source>
        <dbReference type="PROSITE" id="PS51766"/>
    </source>
</evidence>
<reference evidence="3 4" key="1">
    <citation type="submission" date="2016-11" db="EMBL/GenBank/DDBJ databases">
        <authorList>
            <person name="Jaros S."/>
            <person name="Januszkiewicz K."/>
            <person name="Wedrychowicz H."/>
        </authorList>
    </citation>
    <scope>NUCLEOTIDE SEQUENCE [LARGE SCALE GENOMIC DNA]</scope>
    <source>
        <strain evidence="3 4">Y1</strain>
    </source>
</reference>
<feature type="signal peptide" evidence="1">
    <location>
        <begin position="1"/>
        <end position="26"/>
    </location>
</feature>
<dbReference type="AlphaFoldDB" id="A0A1M7HFZ7"/>
<dbReference type="Pfam" id="PF00404">
    <property type="entry name" value="Dockerin_1"/>
    <property type="match status" value="1"/>
</dbReference>
<sequence length="857" mass="97165">MNLLKRLFALAASVSIVITAVPSAVASADIIVPIDTASVNVGVANKRYCPDWVPNNYLEALEFSNTHGESYAKGEYICIVQQRPLHNDDAYYDIVCSGKCVENKELRYEFSKNMEFSPEDAPDKDNTEAYENYMNRLRAAGISEDTEELDNYFRVEVYTTLFQDLDVTLKSGYYVDGEPCITSSRTFTFGYTSSTLIKEQFDEFRFLPDCYEEYNDFIKEHGNICTYNGLIIFCGDVLASKADDFTTEQHGDGMAEELMSYTIPYRSPKMNEETDILRTVKAYKPVSVGEIGIDFLYTSPDEPEEEKKSSAFFTIEIDERNYNKLYVVENKTDLPEWVPTDLASALDFDNKYGVSHIEDGYICCVRRMENNGKGYTTRRYMKEIKNDNEYDAYESYECQVYSKVFGFPDIIASGNEGYDEYVASLKKLGLKERDIDYAKKDVCYSVDVFKPKPSSSVSIYWNKSRGNYMLDQSESCVLNFSVDKDGVIKETDLFGWIPDCLSELREYIKNNGNVSINGEYVVFCSIGRSFRIDPQQDGISEISKLFDYNLESGGIIDVAGGQYGEVVIYKPKRSGNVTVDFNYSGGTDTYEPKGDTTYSFSIDDDLNVSLINNDDVPALVLGDCNYDGVLGVSDVVSLQKWLLGSGKLKKPENADMDQNGVIDVFDLLSMKKQLVNVTDNCCGIISDPKPMLAVVYENHAWGAQQDITVYDENGTGYNMYLGNNERDENTYNELVDLHNEDGKWYKALTDIMKNEKAVKSRMSDDIVGITREMTAELREHKSDKIGTTIGKMWDAGQKTIYLIGNDTDGKPILLEIFSYGDCLEWIDCKEIQEYLKKICYSLPVLDIRLIHELEGKK</sequence>
<dbReference type="InterPro" id="IPR016134">
    <property type="entry name" value="Dockerin_dom"/>
</dbReference>
<name>A0A1M7HFZ7_RUMFL</name>
<dbReference type="OrthoDB" id="1817497at2"/>